<keyword evidence="3" id="KW-1185">Reference proteome</keyword>
<dbReference type="Proteomes" id="UP000010552">
    <property type="component" value="Unassembled WGS sequence"/>
</dbReference>
<dbReference type="InterPro" id="IPR013783">
    <property type="entry name" value="Ig-like_fold"/>
</dbReference>
<evidence type="ECO:0000259" key="1">
    <source>
        <dbReference type="PROSITE" id="PS50835"/>
    </source>
</evidence>
<protein>
    <recommendedName>
        <fullName evidence="1">Ig-like domain-containing protein</fullName>
    </recommendedName>
</protein>
<dbReference type="SUPFAM" id="SSF48726">
    <property type="entry name" value="Immunoglobulin"/>
    <property type="match status" value="1"/>
</dbReference>
<reference evidence="3" key="1">
    <citation type="journal article" date="2013" name="Science">
        <title>Comparative analysis of bat genomes provides insight into the evolution of flight and immunity.</title>
        <authorList>
            <person name="Zhang G."/>
            <person name="Cowled C."/>
            <person name="Shi Z."/>
            <person name="Huang Z."/>
            <person name="Bishop-Lilly K.A."/>
            <person name="Fang X."/>
            <person name="Wynne J.W."/>
            <person name="Xiong Z."/>
            <person name="Baker M.L."/>
            <person name="Zhao W."/>
            <person name="Tachedjian M."/>
            <person name="Zhu Y."/>
            <person name="Zhou P."/>
            <person name="Jiang X."/>
            <person name="Ng J."/>
            <person name="Yang L."/>
            <person name="Wu L."/>
            <person name="Xiao J."/>
            <person name="Feng Y."/>
            <person name="Chen Y."/>
            <person name="Sun X."/>
            <person name="Zhang Y."/>
            <person name="Marsh G.A."/>
            <person name="Crameri G."/>
            <person name="Broder C.C."/>
            <person name="Frey K.G."/>
            <person name="Wang L.F."/>
            <person name="Wang J."/>
        </authorList>
    </citation>
    <scope>NUCLEOTIDE SEQUENCE [LARGE SCALE GENOMIC DNA]</scope>
</reference>
<dbReference type="EMBL" id="KB030979">
    <property type="protein sequence ID" value="ELK07279.1"/>
    <property type="molecule type" value="Genomic_DNA"/>
</dbReference>
<dbReference type="InterPro" id="IPR013098">
    <property type="entry name" value="Ig_I-set"/>
</dbReference>
<gene>
    <name evidence="2" type="ORF">PAL_GLEAN10012534</name>
</gene>
<name>L5K6E3_PTEAL</name>
<organism evidence="2 3">
    <name type="scientific">Pteropus alecto</name>
    <name type="common">Black flying fox</name>
    <dbReference type="NCBI Taxonomy" id="9402"/>
    <lineage>
        <taxon>Eukaryota</taxon>
        <taxon>Metazoa</taxon>
        <taxon>Chordata</taxon>
        <taxon>Craniata</taxon>
        <taxon>Vertebrata</taxon>
        <taxon>Euteleostomi</taxon>
        <taxon>Mammalia</taxon>
        <taxon>Eutheria</taxon>
        <taxon>Laurasiatheria</taxon>
        <taxon>Chiroptera</taxon>
        <taxon>Yinpterochiroptera</taxon>
        <taxon>Pteropodoidea</taxon>
        <taxon>Pteropodidae</taxon>
        <taxon>Pteropodinae</taxon>
        <taxon>Pteropus</taxon>
    </lineage>
</organism>
<dbReference type="AlphaFoldDB" id="L5K6E3"/>
<proteinExistence type="predicted"/>
<feature type="domain" description="Ig-like" evidence="1">
    <location>
        <begin position="1"/>
        <end position="71"/>
    </location>
</feature>
<dbReference type="InParanoid" id="L5K6E3"/>
<dbReference type="CDD" id="cd00096">
    <property type="entry name" value="Ig"/>
    <property type="match status" value="1"/>
</dbReference>
<dbReference type="InterPro" id="IPR036179">
    <property type="entry name" value="Ig-like_dom_sf"/>
</dbReference>
<dbReference type="InterPro" id="IPR007110">
    <property type="entry name" value="Ig-like_dom"/>
</dbReference>
<dbReference type="Gene3D" id="2.60.40.10">
    <property type="entry name" value="Immunoglobulins"/>
    <property type="match status" value="1"/>
</dbReference>
<dbReference type="Pfam" id="PF07679">
    <property type="entry name" value="I-set"/>
    <property type="match status" value="1"/>
</dbReference>
<evidence type="ECO:0000313" key="2">
    <source>
        <dbReference type="EMBL" id="ELK07279.1"/>
    </source>
</evidence>
<evidence type="ECO:0000313" key="3">
    <source>
        <dbReference type="Proteomes" id="UP000010552"/>
    </source>
</evidence>
<dbReference type="PROSITE" id="PS50835">
    <property type="entry name" value="IG_LIKE"/>
    <property type="match status" value="1"/>
</dbReference>
<accession>L5K6E3</accession>
<sequence length="75" mass="8149">MALIWESEAPVLVTNQLPLASSAQIREVGSHRLQNGARALHFPGIQESDSGLYSCRAENQAGAAQRDFELLVLSE</sequence>